<dbReference type="FunFam" id="4.10.70.10:FF:000003">
    <property type="entry name" value="Disintegrin and metalloproteinase domain-containing protein 17"/>
    <property type="match status" value="1"/>
</dbReference>
<dbReference type="GO" id="GO:0004222">
    <property type="term" value="F:metalloendopeptidase activity"/>
    <property type="evidence" value="ECO:0007669"/>
    <property type="project" value="InterPro"/>
</dbReference>
<evidence type="ECO:0000256" key="4">
    <source>
        <dbReference type="SAM" id="MobiDB-lite"/>
    </source>
</evidence>
<dbReference type="SUPFAM" id="SSF55486">
    <property type="entry name" value="Metalloproteases ('zincins'), catalytic domain"/>
    <property type="match status" value="1"/>
</dbReference>
<dbReference type="Pfam" id="PF01421">
    <property type="entry name" value="Reprolysin"/>
    <property type="match status" value="1"/>
</dbReference>
<evidence type="ECO:0000256" key="5">
    <source>
        <dbReference type="SAM" id="Phobius"/>
    </source>
</evidence>
<dbReference type="SUPFAM" id="SSF57552">
    <property type="entry name" value="Blood coagulation inhibitor (disintegrin)"/>
    <property type="match status" value="1"/>
</dbReference>
<evidence type="ECO:0000256" key="2">
    <source>
        <dbReference type="PROSITE-ProRule" id="PRU00068"/>
    </source>
</evidence>
<dbReference type="Pfam" id="PF00200">
    <property type="entry name" value="Disintegrin"/>
    <property type="match status" value="1"/>
</dbReference>
<dbReference type="InterPro" id="IPR024079">
    <property type="entry name" value="MetalloPept_cat_dom_sf"/>
</dbReference>
<dbReference type="GO" id="GO:0046872">
    <property type="term" value="F:metal ion binding"/>
    <property type="evidence" value="ECO:0007669"/>
    <property type="project" value="UniProtKB-KW"/>
</dbReference>
<feature type="binding site" evidence="3">
    <location>
        <position position="27"/>
    </location>
    <ligand>
        <name>Zn(2+)</name>
        <dbReference type="ChEBI" id="CHEBI:29105"/>
        <note>catalytic</note>
    </ligand>
</feature>
<dbReference type="InterPro" id="IPR001590">
    <property type="entry name" value="Peptidase_M12B"/>
</dbReference>
<keyword evidence="5" id="KW-1133">Transmembrane helix</keyword>
<feature type="compositionally biased region" description="Low complexity" evidence="4">
    <location>
        <begin position="746"/>
        <end position="761"/>
    </location>
</feature>
<dbReference type="WBParaSite" id="snap_masked-unitig_28324-processed-gene-0.1-mRNA-1">
    <property type="protein sequence ID" value="snap_masked-unitig_28324-processed-gene-0.1-mRNA-1"/>
    <property type="gene ID" value="snap_masked-unitig_28324-processed-gene-0.1"/>
</dbReference>
<accession>A0A1I8JP55</accession>
<dbReference type="PROSITE" id="PS50215">
    <property type="entry name" value="ADAM_MEPRO"/>
    <property type="match status" value="1"/>
</dbReference>
<dbReference type="AlphaFoldDB" id="A0A1I8JP55"/>
<dbReference type="PANTHER" id="PTHR11905">
    <property type="entry name" value="ADAM A DISINTEGRIN AND METALLOPROTEASE DOMAIN"/>
    <property type="match status" value="1"/>
</dbReference>
<dbReference type="Gene3D" id="3.40.390.10">
    <property type="entry name" value="Collagenase (Catalytic Domain)"/>
    <property type="match status" value="1"/>
</dbReference>
<dbReference type="Gene3D" id="4.10.70.10">
    <property type="entry name" value="Disintegrin domain"/>
    <property type="match status" value="1"/>
</dbReference>
<dbReference type="InterPro" id="IPR036436">
    <property type="entry name" value="Disintegrin_dom_sf"/>
</dbReference>
<feature type="disulfide bond" evidence="2">
    <location>
        <begin position="151"/>
        <end position="171"/>
    </location>
</feature>
<feature type="compositionally biased region" description="Basic and acidic residues" evidence="4">
    <location>
        <begin position="723"/>
        <end position="739"/>
    </location>
</feature>
<evidence type="ECO:0000259" key="7">
    <source>
        <dbReference type="PROSITE" id="PS50215"/>
    </source>
</evidence>
<feature type="compositionally biased region" description="Basic and acidic residues" evidence="4">
    <location>
        <begin position="546"/>
        <end position="561"/>
    </location>
</feature>
<feature type="domain" description="Peptidase M12B" evidence="7">
    <location>
        <begin position="11"/>
        <end position="80"/>
    </location>
</feature>
<feature type="active site" evidence="3">
    <location>
        <position position="18"/>
    </location>
</feature>
<feature type="region of interest" description="Disordered" evidence="4">
    <location>
        <begin position="531"/>
        <end position="595"/>
    </location>
</feature>
<comment type="caution">
    <text evidence="3">Lacks conserved residue(s) required for the propagation of feature annotation.</text>
</comment>
<evidence type="ECO:0000313" key="9">
    <source>
        <dbReference type="WBParaSite" id="snap_masked-unitig_28324-processed-gene-0.1-mRNA-1"/>
    </source>
</evidence>
<feature type="binding site" evidence="3">
    <location>
        <position position="21"/>
    </location>
    <ligand>
        <name>Zn(2+)</name>
        <dbReference type="ChEBI" id="CHEBI:29105"/>
        <note>catalytic</note>
    </ligand>
</feature>
<name>A0A1I8JP55_9PLAT</name>
<keyword evidence="5" id="KW-0812">Transmembrane</keyword>
<dbReference type="InterPro" id="IPR001762">
    <property type="entry name" value="Disintegrin_dom"/>
</dbReference>
<sequence>DLDIAGSAINVAVTVAHELGHNLGMNHDEDDVPCSCPDPQGCIMKAVGGEINPLRFSTCSVNRYLEFTVDAGLGYCMSRPPEPTVKLSTDGPKCGNRILEAGEDCDCGLAAWCNNSCCNPTTCKFNPGASCASGQCCNITTCSLISRGTECRAARGVCDLPEFCNGSSEWCPEFDDYVLDGTACAVNPAAPRGPGLLLLRRLHTRDSRCHAMFNGTNYRSAPDSFSNLTADPSNTENGYCNYRATAYNRSGIMSEPFPMPRWKSMAPADARLVMVTSGGGGLDAAFARLDLRPTGYRDPGMTPDGAECGARNASGATSPVASDCQTAMDGVTGRRVYSASAAVAFGRLTVFCRAPGGSVTNQPAFAGKGGFFCCHCAKSGVHTAAGGTDSGLYIGIGVAAAIVFLLLVVGVSYLLWRRCRAEGRTGKDQTDSPADSGGGLFGRRPVPGAPVKLLRQHQRSGQEERQLSQPEEVLARAAAGSAGGSILVTAERLTPRLHASRSQEGGELLLGSFLTHAAASAAAADSGAASAAEGRLGASSTKTRLSRSDTYKRRQSREKASARSGAGEAKPGRMKARSPRSQLLSRRTQPELRPTARQLMKRPSGRELYTAQVIRSPPPPPPPLLTEPTRAPLAVYTPYLSTRHICQSRRRGQRDHGRTRRSQAAHIGHLVSVPQQHAAAASPVASSANSGRACAAVTADRWPSSGNGRLAEPGRSGRRPGRGPRDAGGDGRGAAREPCGRGGYGRTRAAGGAEVAGAEDAPSAGSAPRPAEAASQRLSSAGAGACRGWRRAPAENIVSGADQQLAAGQGAGAGATGRQHLRGCARDRQATVQHQLGHRWPPVAVAPGNLVVQDLGGWEAQKTELGAGPKKDLDSAQQLGSGRLARKLRI</sequence>
<keyword evidence="3" id="KW-0862">Zinc</keyword>
<proteinExistence type="predicted"/>
<protein>
    <submittedName>
        <fullName evidence="9">Peptidase M12B domain-containing protein</fullName>
    </submittedName>
</protein>
<keyword evidence="8" id="KW-1185">Reference proteome</keyword>
<feature type="domain" description="Disintegrin" evidence="6">
    <location>
        <begin position="91"/>
        <end position="180"/>
    </location>
</feature>
<feature type="region of interest" description="Disordered" evidence="4">
    <location>
        <begin position="696"/>
        <end position="779"/>
    </location>
</feature>
<keyword evidence="3" id="KW-0479">Metal-binding</keyword>
<dbReference type="Proteomes" id="UP000095280">
    <property type="component" value="Unplaced"/>
</dbReference>
<keyword evidence="5" id="KW-0472">Membrane</keyword>
<dbReference type="SMART" id="SM00050">
    <property type="entry name" value="DISIN"/>
    <property type="match status" value="1"/>
</dbReference>
<evidence type="ECO:0000256" key="3">
    <source>
        <dbReference type="PROSITE-ProRule" id="PRU00276"/>
    </source>
</evidence>
<dbReference type="GO" id="GO:0006508">
    <property type="term" value="P:proteolysis"/>
    <property type="evidence" value="ECO:0007669"/>
    <property type="project" value="InterPro"/>
</dbReference>
<reference evidence="9" key="1">
    <citation type="submission" date="2016-11" db="UniProtKB">
        <authorList>
            <consortium name="WormBaseParasite"/>
        </authorList>
    </citation>
    <scope>IDENTIFICATION</scope>
</reference>
<evidence type="ECO:0000259" key="6">
    <source>
        <dbReference type="PROSITE" id="PS50214"/>
    </source>
</evidence>
<feature type="region of interest" description="Disordered" evidence="4">
    <location>
        <begin position="424"/>
        <end position="444"/>
    </location>
</feature>
<evidence type="ECO:0000256" key="1">
    <source>
        <dbReference type="ARBA" id="ARBA00023157"/>
    </source>
</evidence>
<keyword evidence="1 2" id="KW-1015">Disulfide bond</keyword>
<evidence type="ECO:0000313" key="8">
    <source>
        <dbReference type="Proteomes" id="UP000095280"/>
    </source>
</evidence>
<feature type="transmembrane region" description="Helical" evidence="5">
    <location>
        <begin position="392"/>
        <end position="416"/>
    </location>
</feature>
<dbReference type="PANTHER" id="PTHR11905:SF159">
    <property type="entry name" value="ADAM METALLOPROTEASE"/>
    <property type="match status" value="1"/>
</dbReference>
<organism evidence="8 9">
    <name type="scientific">Macrostomum lignano</name>
    <dbReference type="NCBI Taxonomy" id="282301"/>
    <lineage>
        <taxon>Eukaryota</taxon>
        <taxon>Metazoa</taxon>
        <taxon>Spiralia</taxon>
        <taxon>Lophotrochozoa</taxon>
        <taxon>Platyhelminthes</taxon>
        <taxon>Rhabditophora</taxon>
        <taxon>Macrostomorpha</taxon>
        <taxon>Macrostomida</taxon>
        <taxon>Macrostomidae</taxon>
        <taxon>Macrostomum</taxon>
    </lineage>
</organism>
<dbReference type="PROSITE" id="PS50214">
    <property type="entry name" value="DISINTEGRIN_2"/>
    <property type="match status" value="1"/>
</dbReference>
<feature type="binding site" evidence="3">
    <location>
        <position position="17"/>
    </location>
    <ligand>
        <name>Zn(2+)</name>
        <dbReference type="ChEBI" id="CHEBI:29105"/>
        <note>catalytic</note>
    </ligand>
</feature>